<gene>
    <name evidence="1" type="ORF">GTZ93_11505</name>
</gene>
<proteinExistence type="predicted"/>
<dbReference type="EMBL" id="JAAAPK010000003">
    <property type="protein sequence ID" value="NBC40451.1"/>
    <property type="molecule type" value="Genomic_DNA"/>
</dbReference>
<comment type="caution">
    <text evidence="1">The sequence shown here is derived from an EMBL/GenBank/DDBJ whole genome shotgun (WGS) entry which is preliminary data.</text>
</comment>
<evidence type="ECO:0000313" key="1">
    <source>
        <dbReference type="EMBL" id="NBC40451.1"/>
    </source>
</evidence>
<dbReference type="Proteomes" id="UP000537825">
    <property type="component" value="Unassembled WGS sequence"/>
</dbReference>
<name>A0A7X4Y8C5_9BACT</name>
<sequence length="387" mass="41928">MPASQVFGSGHYVPILKGKLGEFNALRQLYAPDRAALTPLIEVPPVDWDYDDDQAKKSEAAHLDAVRDKLIKAWGTDRPFFLDLAPAELSPAVVGDPANRHAYTYFFDAARAKGLLPVPVVPINPDAALLAAVLAILAKDQRGVMIRVSRDDLYSPAFVQQLGQVTTWLGLPLAQIDMLIDLEEVDASNVAPYLMALSQVVPQFPNVNAWRTFTLAGCSFPPSLAGVAVGSVVQLPRVEWGLWKSLLGRLPAGARVPTFSDYAVANADLPDIDPRFMSPLHNIRYTIDSEWLVLRGQSVKKQKGPSNATLCQLLMGRPEFCGPLFSEGDKHIVACATAQTGPGNMMTWRQVGTNHHLTFVVRQIASQIALSVPLVPGPATGQAQGTP</sequence>
<dbReference type="RefSeq" id="WP_139917284.1">
    <property type="nucleotide sequence ID" value="NZ_CBCSLE010000110.1"/>
</dbReference>
<keyword evidence="2" id="KW-1185">Reference proteome</keyword>
<evidence type="ECO:0000313" key="2">
    <source>
        <dbReference type="Proteomes" id="UP000537825"/>
    </source>
</evidence>
<dbReference type="InterPro" id="IPR025683">
    <property type="entry name" value="Protein_beta"/>
</dbReference>
<accession>A0A7X4Y8C5</accession>
<reference evidence="1 2" key="1">
    <citation type="submission" date="2020-01" db="EMBL/GenBank/DDBJ databases">
        <title>The draft genome sequence of Corallococcus exiguus DSM 14696.</title>
        <authorList>
            <person name="Zhang X."/>
            <person name="Zhu H."/>
        </authorList>
    </citation>
    <scope>NUCLEOTIDE SEQUENCE [LARGE SCALE GENOMIC DNA]</scope>
    <source>
        <strain evidence="1 2">DSM 14696</strain>
    </source>
</reference>
<dbReference type="AlphaFoldDB" id="A0A7X4Y8C5"/>
<organism evidence="1 2">
    <name type="scientific">Corallococcus exiguus</name>
    <dbReference type="NCBI Taxonomy" id="83462"/>
    <lineage>
        <taxon>Bacteria</taxon>
        <taxon>Pseudomonadati</taxon>
        <taxon>Myxococcota</taxon>
        <taxon>Myxococcia</taxon>
        <taxon>Myxococcales</taxon>
        <taxon>Cystobacterineae</taxon>
        <taxon>Myxococcaceae</taxon>
        <taxon>Corallococcus</taxon>
    </lineage>
</organism>
<dbReference type="Pfam" id="PF14350">
    <property type="entry name" value="Beta_protein"/>
    <property type="match status" value="1"/>
</dbReference>
<protein>
    <submittedName>
        <fullName evidence="1">Uncharacterized protein</fullName>
    </submittedName>
</protein>